<dbReference type="Proteomes" id="UP001153331">
    <property type="component" value="Unassembled WGS sequence"/>
</dbReference>
<comment type="caution">
    <text evidence="1">The sequence shown here is derived from an EMBL/GenBank/DDBJ whole genome shotgun (WGS) entry which is preliminary data.</text>
</comment>
<name>A0ACC2HUS3_9PLEO</name>
<dbReference type="EMBL" id="JAPHNI010001102">
    <property type="protein sequence ID" value="KAJ8106674.1"/>
    <property type="molecule type" value="Genomic_DNA"/>
</dbReference>
<sequence>MTPAACAVDRCAPTTDDIRHWRCSTRRRRGSQQSKRLGMTWIPAATENLAGGALQASDCNGVHSDLRLSFARQTSVFEKAARNFSKRIAPQHNDGRAACGEPLAATDLTSTLRSRRGTCRLYGQLMHARVQHG</sequence>
<evidence type="ECO:0000313" key="2">
    <source>
        <dbReference type="Proteomes" id="UP001153331"/>
    </source>
</evidence>
<evidence type="ECO:0000313" key="1">
    <source>
        <dbReference type="EMBL" id="KAJ8106674.1"/>
    </source>
</evidence>
<accession>A0ACC2HUS3</accession>
<gene>
    <name evidence="1" type="ORF">OPT61_g9383</name>
</gene>
<reference evidence="1" key="1">
    <citation type="submission" date="2022-11" db="EMBL/GenBank/DDBJ databases">
        <title>Genome Sequence of Boeremia exigua.</title>
        <authorList>
            <person name="Buettner E."/>
        </authorList>
    </citation>
    <scope>NUCLEOTIDE SEQUENCE</scope>
    <source>
        <strain evidence="1">CU02</strain>
    </source>
</reference>
<proteinExistence type="predicted"/>
<protein>
    <submittedName>
        <fullName evidence="1">Uncharacterized protein</fullName>
    </submittedName>
</protein>
<organism evidence="1 2">
    <name type="scientific">Boeremia exigua</name>
    <dbReference type="NCBI Taxonomy" id="749465"/>
    <lineage>
        <taxon>Eukaryota</taxon>
        <taxon>Fungi</taxon>
        <taxon>Dikarya</taxon>
        <taxon>Ascomycota</taxon>
        <taxon>Pezizomycotina</taxon>
        <taxon>Dothideomycetes</taxon>
        <taxon>Pleosporomycetidae</taxon>
        <taxon>Pleosporales</taxon>
        <taxon>Pleosporineae</taxon>
        <taxon>Didymellaceae</taxon>
        <taxon>Boeremia</taxon>
    </lineage>
</organism>
<keyword evidence="2" id="KW-1185">Reference proteome</keyword>